<dbReference type="Pfam" id="PF02595">
    <property type="entry name" value="Gly_kinase"/>
    <property type="match status" value="1"/>
</dbReference>
<dbReference type="AlphaFoldDB" id="A0A8S0FZT3"/>
<gene>
    <name evidence="1" type="ORF">EIMP300_72920</name>
</gene>
<accession>A0A8S0FZT3</accession>
<sequence>MKIVIAPDSFKESLSAEKCCQAIKAGFSTIFPDAHYICLPIADGGEGTVEAMVAATDGNIVKLEVCGPMGEKVNAFYGITGDGKTAVIEMAAASGLMLVVPEKRNPLLASSFGTGELILHALDNGISAFN</sequence>
<dbReference type="PANTHER" id="PTHR21599:SF0">
    <property type="entry name" value="GLYCERATE KINASE"/>
    <property type="match status" value="1"/>
</dbReference>
<evidence type="ECO:0008006" key="3">
    <source>
        <dbReference type="Google" id="ProtNLM"/>
    </source>
</evidence>
<dbReference type="NCBIfam" id="TIGR00045">
    <property type="entry name" value="glycerate kinase"/>
    <property type="match status" value="1"/>
</dbReference>
<evidence type="ECO:0000313" key="2">
    <source>
        <dbReference type="Proteomes" id="UP000467488"/>
    </source>
</evidence>
<name>A0A8S0FZT3_ECOLX</name>
<dbReference type="EMBL" id="AP022360">
    <property type="protein sequence ID" value="BBU85892.1"/>
    <property type="molecule type" value="Genomic_DNA"/>
</dbReference>
<evidence type="ECO:0000313" key="1">
    <source>
        <dbReference type="EMBL" id="BBU85892.1"/>
    </source>
</evidence>
<reference evidence="1 2" key="1">
    <citation type="submission" date="2020-01" db="EMBL/GenBank/DDBJ databases">
        <title>Dynamics of blaIMP-6 dissemination in carbapenem resistant Enterobacteriacea isolated from regional surveillance in Osaka, Japan.</title>
        <authorList>
            <person name="Abe R."/>
            <person name="Akeda Y."/>
            <person name="Sugawara Y."/>
            <person name="Yamamoto N."/>
            <person name="Tomono K."/>
            <person name="Takeuchi D."/>
            <person name="Kawahara R."/>
            <person name="Hamada S."/>
        </authorList>
    </citation>
    <scope>NUCLEOTIDE SEQUENCE [LARGE SCALE GENOMIC DNA]</scope>
    <source>
        <strain evidence="1 2">E300</strain>
    </source>
</reference>
<protein>
    <recommendedName>
        <fullName evidence="3">Glycerate kinase</fullName>
    </recommendedName>
</protein>
<dbReference type="SUPFAM" id="SSF110738">
    <property type="entry name" value="Glycerate kinase I"/>
    <property type="match status" value="1"/>
</dbReference>
<dbReference type="GO" id="GO:0031388">
    <property type="term" value="P:organic acid phosphorylation"/>
    <property type="evidence" value="ECO:0007669"/>
    <property type="project" value="InterPro"/>
</dbReference>
<proteinExistence type="predicted"/>
<dbReference type="InterPro" id="IPR018193">
    <property type="entry name" value="Glyc_kinase_flavodox-like_fold"/>
</dbReference>
<dbReference type="InterPro" id="IPR004381">
    <property type="entry name" value="Glycerate_kinase"/>
</dbReference>
<dbReference type="GO" id="GO:0008887">
    <property type="term" value="F:glycerate kinase activity"/>
    <property type="evidence" value="ECO:0007669"/>
    <property type="project" value="InterPro"/>
</dbReference>
<dbReference type="Gene3D" id="3.90.1510.10">
    <property type="entry name" value="Glycerate kinase, domain 2"/>
    <property type="match status" value="1"/>
</dbReference>
<dbReference type="PANTHER" id="PTHR21599">
    <property type="entry name" value="GLYCERATE KINASE"/>
    <property type="match status" value="1"/>
</dbReference>
<dbReference type="InterPro" id="IPR036129">
    <property type="entry name" value="Glycerate_kinase_sf"/>
</dbReference>
<organism evidence="1 2">
    <name type="scientific">Escherichia coli</name>
    <dbReference type="NCBI Taxonomy" id="562"/>
    <lineage>
        <taxon>Bacteria</taxon>
        <taxon>Pseudomonadati</taxon>
        <taxon>Pseudomonadota</taxon>
        <taxon>Gammaproteobacteria</taxon>
        <taxon>Enterobacterales</taxon>
        <taxon>Enterobacteriaceae</taxon>
        <taxon>Escherichia</taxon>
    </lineage>
</organism>
<dbReference type="Proteomes" id="UP000467488">
    <property type="component" value="Chromosome"/>
</dbReference>